<organism evidence="2 3">
    <name type="scientific">Craurococcus roseus</name>
    <dbReference type="NCBI Taxonomy" id="77585"/>
    <lineage>
        <taxon>Bacteria</taxon>
        <taxon>Pseudomonadati</taxon>
        <taxon>Pseudomonadota</taxon>
        <taxon>Alphaproteobacteria</taxon>
        <taxon>Acetobacterales</taxon>
        <taxon>Acetobacteraceae</taxon>
        <taxon>Craurococcus</taxon>
    </lineage>
</organism>
<name>A0ABP3Q1B0_9PROT</name>
<keyword evidence="1" id="KW-0732">Signal</keyword>
<evidence type="ECO:0000256" key="1">
    <source>
        <dbReference type="SAM" id="SignalP"/>
    </source>
</evidence>
<feature type="chain" id="PRO_5045044824" description="Peptidase S9 prolyl oligopeptidase catalytic domain-containing protein" evidence="1">
    <location>
        <begin position="23"/>
        <end position="455"/>
    </location>
</feature>
<dbReference type="InterPro" id="IPR029058">
    <property type="entry name" value="AB_hydrolase_fold"/>
</dbReference>
<comment type="caution">
    <text evidence="2">The sequence shown here is derived from an EMBL/GenBank/DDBJ whole genome shotgun (WGS) entry which is preliminary data.</text>
</comment>
<evidence type="ECO:0008006" key="4">
    <source>
        <dbReference type="Google" id="ProtNLM"/>
    </source>
</evidence>
<dbReference type="SUPFAM" id="SSF53474">
    <property type="entry name" value="alpha/beta-Hydrolases"/>
    <property type="match status" value="1"/>
</dbReference>
<feature type="signal peptide" evidence="1">
    <location>
        <begin position="1"/>
        <end position="22"/>
    </location>
</feature>
<dbReference type="Gene3D" id="3.40.50.1820">
    <property type="entry name" value="alpha/beta hydrolase"/>
    <property type="match status" value="1"/>
</dbReference>
<keyword evidence="3" id="KW-1185">Reference proteome</keyword>
<gene>
    <name evidence="2" type="ORF">GCM10009416_15360</name>
</gene>
<protein>
    <recommendedName>
        <fullName evidence="4">Peptidase S9 prolyl oligopeptidase catalytic domain-containing protein</fullName>
    </recommendedName>
</protein>
<evidence type="ECO:0000313" key="3">
    <source>
        <dbReference type="Proteomes" id="UP001501588"/>
    </source>
</evidence>
<reference evidence="3" key="1">
    <citation type="journal article" date="2019" name="Int. J. Syst. Evol. Microbiol.">
        <title>The Global Catalogue of Microorganisms (GCM) 10K type strain sequencing project: providing services to taxonomists for standard genome sequencing and annotation.</title>
        <authorList>
            <consortium name="The Broad Institute Genomics Platform"/>
            <consortium name="The Broad Institute Genome Sequencing Center for Infectious Disease"/>
            <person name="Wu L."/>
            <person name="Ma J."/>
        </authorList>
    </citation>
    <scope>NUCLEOTIDE SEQUENCE [LARGE SCALE GENOMIC DNA]</scope>
    <source>
        <strain evidence="3">JCM 9933</strain>
    </source>
</reference>
<evidence type="ECO:0000313" key="2">
    <source>
        <dbReference type="EMBL" id="GAA0577726.1"/>
    </source>
</evidence>
<accession>A0ABP3Q1B0</accession>
<proteinExistence type="predicted"/>
<dbReference type="PROSITE" id="PS51257">
    <property type="entry name" value="PROKAR_LIPOPROTEIN"/>
    <property type="match status" value="1"/>
</dbReference>
<dbReference type="EMBL" id="BAAAFZ010000015">
    <property type="protein sequence ID" value="GAA0577726.1"/>
    <property type="molecule type" value="Genomic_DNA"/>
</dbReference>
<sequence>MAALRSKLAAVVAAVSVPPLLAAAGCAGAVDRRPQPWAAHGFSADTFTREGLISGATATEAGCRALPDGIWIDIGSRRECIRFSLGGTEQPARTAIAFFPGDPGGASYRFVGGRFGMDAVSDFYQHTAESRRFVAEMVASVMPGMPVFLMGRPGMHGSSGDHAEDRHTRDEVLLMDAALTELKRRHGFQDFALSGFSSGGAIVANLLARRDDIRCAVIASAPLDLTTFHRRQDGAVPDHLAMRNGDLADPMRSVGSIRSNATVFVVGDTRDRNVPHAAWAAWEEAARRQGLRVFDADITGFDRPELGPKKTYHITGVRAVEVAYACAMGRSGETLRQALRTGEPILSPQGRRLSGEEIKAAFAGRRLTGTAWSSFGTGAARYTHWGPGGDLSHFHPQRPAERTATRRWWVEGDRLCTSDDGCDAVLADGRFLHVVGGEPLQLRATFAAAPPDPRS</sequence>
<dbReference type="RefSeq" id="WP_343894618.1">
    <property type="nucleotide sequence ID" value="NZ_BAAAFZ010000015.1"/>
</dbReference>
<dbReference type="Proteomes" id="UP001501588">
    <property type="component" value="Unassembled WGS sequence"/>
</dbReference>